<evidence type="ECO:0000313" key="2">
    <source>
        <dbReference type="EMBL" id="KKN77205.1"/>
    </source>
</evidence>
<evidence type="ECO:0000256" key="1">
    <source>
        <dbReference type="SAM" id="Phobius"/>
    </source>
</evidence>
<proteinExistence type="predicted"/>
<sequence length="36" mass="3789">MSTETVFVLSVCAVMSALSVMASVGYMIACKLDRSS</sequence>
<keyword evidence="1" id="KW-0812">Transmembrane</keyword>
<reference evidence="2" key="1">
    <citation type="journal article" date="2015" name="Nature">
        <title>Complex archaea that bridge the gap between prokaryotes and eukaryotes.</title>
        <authorList>
            <person name="Spang A."/>
            <person name="Saw J.H."/>
            <person name="Jorgensen S.L."/>
            <person name="Zaremba-Niedzwiedzka K."/>
            <person name="Martijn J."/>
            <person name="Lind A.E."/>
            <person name="van Eijk R."/>
            <person name="Schleper C."/>
            <person name="Guy L."/>
            <person name="Ettema T.J."/>
        </authorList>
    </citation>
    <scope>NUCLEOTIDE SEQUENCE</scope>
</reference>
<organism evidence="2">
    <name type="scientific">marine sediment metagenome</name>
    <dbReference type="NCBI Taxonomy" id="412755"/>
    <lineage>
        <taxon>unclassified sequences</taxon>
        <taxon>metagenomes</taxon>
        <taxon>ecological metagenomes</taxon>
    </lineage>
</organism>
<name>A0A0F9T7L6_9ZZZZ</name>
<accession>A0A0F9T7L6</accession>
<keyword evidence="1" id="KW-1133">Transmembrane helix</keyword>
<feature type="transmembrane region" description="Helical" evidence="1">
    <location>
        <begin position="6"/>
        <end position="29"/>
    </location>
</feature>
<gene>
    <name evidence="2" type="ORF">LCGC14_0362970</name>
</gene>
<protein>
    <submittedName>
        <fullName evidence="2">Uncharacterized protein</fullName>
    </submittedName>
</protein>
<keyword evidence="1" id="KW-0472">Membrane</keyword>
<dbReference type="EMBL" id="LAZR01000283">
    <property type="protein sequence ID" value="KKN77205.1"/>
    <property type="molecule type" value="Genomic_DNA"/>
</dbReference>
<comment type="caution">
    <text evidence="2">The sequence shown here is derived from an EMBL/GenBank/DDBJ whole genome shotgun (WGS) entry which is preliminary data.</text>
</comment>
<dbReference type="AlphaFoldDB" id="A0A0F9T7L6"/>